<dbReference type="Gene3D" id="2.60.40.10">
    <property type="entry name" value="Immunoglobulins"/>
    <property type="match status" value="1"/>
</dbReference>
<dbReference type="SUPFAM" id="SSF48726">
    <property type="entry name" value="Immunoglobulin"/>
    <property type="match status" value="2"/>
</dbReference>
<accession>A0A183F5C2</accession>
<evidence type="ECO:0000313" key="9">
    <source>
        <dbReference type="WBParaSite" id="HPBE_0000136401-mRNA-1"/>
    </source>
</evidence>
<dbReference type="GO" id="GO:0050839">
    <property type="term" value="F:cell adhesion molecule binding"/>
    <property type="evidence" value="ECO:0007669"/>
    <property type="project" value="TreeGrafter"/>
</dbReference>
<evidence type="ECO:0000259" key="6">
    <source>
        <dbReference type="PROSITE" id="PS50835"/>
    </source>
</evidence>
<dbReference type="EMBL" id="UZAH01001453">
    <property type="protein sequence ID" value="VDO19747.1"/>
    <property type="molecule type" value="Genomic_DNA"/>
</dbReference>
<evidence type="ECO:0000256" key="1">
    <source>
        <dbReference type="ARBA" id="ARBA00004479"/>
    </source>
</evidence>
<dbReference type="InterPro" id="IPR013783">
    <property type="entry name" value="Ig-like_fold"/>
</dbReference>
<keyword evidence="3" id="KW-1015">Disulfide bond</keyword>
<dbReference type="InterPro" id="IPR036179">
    <property type="entry name" value="Ig-like_dom_sf"/>
</dbReference>
<sequence length="316" mass="35065">MEKALVVNEPAGISRLLTEERILKVDHPTSGLECEGKGFPAPSFQWFKDGEPVDTKRYKIETVIVKSICSSGDYCSQTVTSTLLFTKPLKWAEKENYSCRAANGADQKGVDDVSWTVIRVNHGPVVLNQRFPEEGLAAADIGTMVGAHHVVVCTCPITLCDLRSSGAESSELGVQLKPDRGEWKHYNRDEYENILQIPDTNESDYGSYMSRVANGMGKAEVIIKLTRTGSDESSEAVSYTEVFAAWLGALIRRWLRAVIRHRIQVFSEFLPLVIATTNDVNEDPNMLAPALLSFDLIRKSIVVEVSSMQLFIYSGI</sequence>
<reference evidence="7 8" key="1">
    <citation type="submission" date="2018-11" db="EMBL/GenBank/DDBJ databases">
        <authorList>
            <consortium name="Pathogen Informatics"/>
        </authorList>
    </citation>
    <scope>NUCLEOTIDE SEQUENCE [LARGE SCALE GENOMIC DNA]</scope>
</reference>
<proteinExistence type="predicted"/>
<comment type="subcellular location">
    <subcellularLocation>
        <location evidence="1">Membrane</location>
        <topology evidence="1">Single-pass type I membrane protein</topology>
    </subcellularLocation>
</comment>
<keyword evidence="2" id="KW-0472">Membrane</keyword>
<dbReference type="PANTHER" id="PTHR11640:SF164">
    <property type="entry name" value="MAM DOMAIN-CONTAINING GLYCOSYLPHOSPHATIDYLINOSITOL ANCHOR PROTEIN 1"/>
    <property type="match status" value="1"/>
</dbReference>
<evidence type="ECO:0000313" key="8">
    <source>
        <dbReference type="Proteomes" id="UP000050761"/>
    </source>
</evidence>
<dbReference type="PROSITE" id="PS50835">
    <property type="entry name" value="IG_LIKE"/>
    <property type="match status" value="1"/>
</dbReference>
<organism evidence="8 9">
    <name type="scientific">Heligmosomoides polygyrus</name>
    <name type="common">Parasitic roundworm</name>
    <dbReference type="NCBI Taxonomy" id="6339"/>
    <lineage>
        <taxon>Eukaryota</taxon>
        <taxon>Metazoa</taxon>
        <taxon>Ecdysozoa</taxon>
        <taxon>Nematoda</taxon>
        <taxon>Chromadorea</taxon>
        <taxon>Rhabditida</taxon>
        <taxon>Rhabditina</taxon>
        <taxon>Rhabditomorpha</taxon>
        <taxon>Strongyloidea</taxon>
        <taxon>Heligmosomidae</taxon>
        <taxon>Heligmosomoides</taxon>
    </lineage>
</organism>
<keyword evidence="8" id="KW-1185">Reference proteome</keyword>
<dbReference type="AlphaFoldDB" id="A0A183F5C2"/>
<gene>
    <name evidence="7" type="ORF">HPBE_LOCUS1365</name>
</gene>
<keyword evidence="5" id="KW-0393">Immunoglobulin domain</keyword>
<dbReference type="OrthoDB" id="5857426at2759"/>
<dbReference type="GO" id="GO:0005886">
    <property type="term" value="C:plasma membrane"/>
    <property type="evidence" value="ECO:0007669"/>
    <property type="project" value="TreeGrafter"/>
</dbReference>
<dbReference type="Proteomes" id="UP000050761">
    <property type="component" value="Unassembled WGS sequence"/>
</dbReference>
<dbReference type="InterPro" id="IPR051275">
    <property type="entry name" value="Cell_adhesion_signaling"/>
</dbReference>
<dbReference type="InterPro" id="IPR007110">
    <property type="entry name" value="Ig-like_dom"/>
</dbReference>
<feature type="domain" description="Ig-like" evidence="6">
    <location>
        <begin position="10"/>
        <end position="111"/>
    </location>
</feature>
<dbReference type="GO" id="GO:0098609">
    <property type="term" value="P:cell-cell adhesion"/>
    <property type="evidence" value="ECO:0007669"/>
    <property type="project" value="TreeGrafter"/>
</dbReference>
<evidence type="ECO:0000313" key="7">
    <source>
        <dbReference type="EMBL" id="VDO19747.1"/>
    </source>
</evidence>
<dbReference type="WBParaSite" id="HPBE_0000136401-mRNA-1">
    <property type="protein sequence ID" value="HPBE_0000136401-mRNA-1"/>
    <property type="gene ID" value="HPBE_0000136401"/>
</dbReference>
<name>A0A183F5C2_HELPZ</name>
<evidence type="ECO:0000256" key="2">
    <source>
        <dbReference type="ARBA" id="ARBA00023136"/>
    </source>
</evidence>
<dbReference type="PANTHER" id="PTHR11640">
    <property type="entry name" value="NEPHRIN"/>
    <property type="match status" value="1"/>
</dbReference>
<dbReference type="GO" id="GO:0005911">
    <property type="term" value="C:cell-cell junction"/>
    <property type="evidence" value="ECO:0007669"/>
    <property type="project" value="TreeGrafter"/>
</dbReference>
<evidence type="ECO:0000256" key="4">
    <source>
        <dbReference type="ARBA" id="ARBA00023180"/>
    </source>
</evidence>
<protein>
    <submittedName>
        <fullName evidence="9">Ig-like domain-containing protein</fullName>
    </submittedName>
</protein>
<reference evidence="9" key="2">
    <citation type="submission" date="2019-09" db="UniProtKB">
        <authorList>
            <consortium name="WormBaseParasite"/>
        </authorList>
    </citation>
    <scope>IDENTIFICATION</scope>
</reference>
<evidence type="ECO:0000256" key="3">
    <source>
        <dbReference type="ARBA" id="ARBA00023157"/>
    </source>
</evidence>
<evidence type="ECO:0000256" key="5">
    <source>
        <dbReference type="ARBA" id="ARBA00023319"/>
    </source>
</evidence>
<accession>A0A3P7UBU4</accession>
<keyword evidence="4" id="KW-0325">Glycoprotein</keyword>
<dbReference type="CDD" id="cd00096">
    <property type="entry name" value="Ig"/>
    <property type="match status" value="1"/>
</dbReference>